<reference evidence="1 2" key="1">
    <citation type="submission" date="2020-02" db="EMBL/GenBank/DDBJ databases">
        <title>Draft genome sequence of two Spirosoma agri KCTC 52727 and Spirosoma terrae KCTC 52035.</title>
        <authorList>
            <person name="Rojas J."/>
            <person name="Ambika Manirajan B."/>
            <person name="Ratering S."/>
            <person name="Suarez C."/>
            <person name="Schnell S."/>
        </authorList>
    </citation>
    <scope>NUCLEOTIDE SEQUENCE [LARGE SCALE GENOMIC DNA]</scope>
    <source>
        <strain evidence="1 2">KCTC 52727</strain>
    </source>
</reference>
<proteinExistence type="predicted"/>
<name>A0A6M0ISC5_9BACT</name>
<dbReference type="Proteomes" id="UP000477386">
    <property type="component" value="Unassembled WGS sequence"/>
</dbReference>
<accession>A0A6M0ISC5</accession>
<protein>
    <submittedName>
        <fullName evidence="1">Uncharacterized protein</fullName>
    </submittedName>
</protein>
<dbReference type="AlphaFoldDB" id="A0A6M0ISC5"/>
<comment type="caution">
    <text evidence="1">The sequence shown here is derived from an EMBL/GenBank/DDBJ whole genome shotgun (WGS) entry which is preliminary data.</text>
</comment>
<evidence type="ECO:0000313" key="1">
    <source>
        <dbReference type="EMBL" id="NEU70942.1"/>
    </source>
</evidence>
<sequence length="52" mass="5828">MQLDECNGNRLAALIRRLANSRCPRIVLGVAPWQASLSVNRSWRSEFISLTG</sequence>
<keyword evidence="2" id="KW-1185">Reference proteome</keyword>
<organism evidence="1 2">
    <name type="scientific">Spirosoma agri</name>
    <dbReference type="NCBI Taxonomy" id="1987381"/>
    <lineage>
        <taxon>Bacteria</taxon>
        <taxon>Pseudomonadati</taxon>
        <taxon>Bacteroidota</taxon>
        <taxon>Cytophagia</taxon>
        <taxon>Cytophagales</taxon>
        <taxon>Cytophagaceae</taxon>
        <taxon>Spirosoma</taxon>
    </lineage>
</organism>
<gene>
    <name evidence="1" type="ORF">GK091_29035</name>
</gene>
<dbReference type="RefSeq" id="WP_164044254.1">
    <property type="nucleotide sequence ID" value="NZ_JAAGNZ010000013.1"/>
</dbReference>
<dbReference type="EMBL" id="JAAGNZ010000013">
    <property type="protein sequence ID" value="NEU70942.1"/>
    <property type="molecule type" value="Genomic_DNA"/>
</dbReference>
<evidence type="ECO:0000313" key="2">
    <source>
        <dbReference type="Proteomes" id="UP000477386"/>
    </source>
</evidence>